<protein>
    <submittedName>
        <fullName evidence="1">Uncharacterized protein</fullName>
    </submittedName>
</protein>
<comment type="caution">
    <text evidence="1">The sequence shown here is derived from an EMBL/GenBank/DDBJ whole genome shotgun (WGS) entry which is preliminary data.</text>
</comment>
<dbReference type="EMBL" id="JAWDGP010004196">
    <property type="protein sequence ID" value="KAK3766762.1"/>
    <property type="molecule type" value="Genomic_DNA"/>
</dbReference>
<gene>
    <name evidence="1" type="ORF">RRG08_047285</name>
</gene>
<proteinExistence type="predicted"/>
<sequence length="76" mass="8207">MRIDKKNKNNNNNLEAVSLSLAQCSTPGDSLSLGTADDKVLARPRLTADDFHYTLSRLGWPAGVRPADSNYCPASS</sequence>
<reference evidence="1" key="1">
    <citation type="journal article" date="2023" name="G3 (Bethesda)">
        <title>A reference genome for the long-term kleptoplast-retaining sea slug Elysia crispata morphotype clarki.</title>
        <authorList>
            <person name="Eastman K.E."/>
            <person name="Pendleton A.L."/>
            <person name="Shaikh M.A."/>
            <person name="Suttiyut T."/>
            <person name="Ogas R."/>
            <person name="Tomko P."/>
            <person name="Gavelis G."/>
            <person name="Widhalm J.R."/>
            <person name="Wisecaver J.H."/>
        </authorList>
    </citation>
    <scope>NUCLEOTIDE SEQUENCE</scope>
    <source>
        <strain evidence="1">ECLA1</strain>
    </source>
</reference>
<keyword evidence="2" id="KW-1185">Reference proteome</keyword>
<dbReference type="Proteomes" id="UP001283361">
    <property type="component" value="Unassembled WGS sequence"/>
</dbReference>
<evidence type="ECO:0000313" key="2">
    <source>
        <dbReference type="Proteomes" id="UP001283361"/>
    </source>
</evidence>
<name>A0AAE0ZC97_9GAST</name>
<accession>A0AAE0ZC97</accession>
<organism evidence="1 2">
    <name type="scientific">Elysia crispata</name>
    <name type="common">lettuce slug</name>
    <dbReference type="NCBI Taxonomy" id="231223"/>
    <lineage>
        <taxon>Eukaryota</taxon>
        <taxon>Metazoa</taxon>
        <taxon>Spiralia</taxon>
        <taxon>Lophotrochozoa</taxon>
        <taxon>Mollusca</taxon>
        <taxon>Gastropoda</taxon>
        <taxon>Heterobranchia</taxon>
        <taxon>Euthyneura</taxon>
        <taxon>Panpulmonata</taxon>
        <taxon>Sacoglossa</taxon>
        <taxon>Placobranchoidea</taxon>
        <taxon>Plakobranchidae</taxon>
        <taxon>Elysia</taxon>
    </lineage>
</organism>
<evidence type="ECO:0000313" key="1">
    <source>
        <dbReference type="EMBL" id="KAK3766762.1"/>
    </source>
</evidence>
<dbReference type="AlphaFoldDB" id="A0AAE0ZC97"/>